<dbReference type="InterPro" id="IPR027417">
    <property type="entry name" value="P-loop_NTPase"/>
</dbReference>
<evidence type="ECO:0000313" key="2">
    <source>
        <dbReference type="EMBL" id="MBD2187067.1"/>
    </source>
</evidence>
<dbReference type="PANTHER" id="PTHR43581:SF4">
    <property type="entry name" value="ATP_GTP PHOSPHATASE"/>
    <property type="match status" value="1"/>
</dbReference>
<dbReference type="InterPro" id="IPR051396">
    <property type="entry name" value="Bact_Antivir_Def_Nuclease"/>
</dbReference>
<dbReference type="RefSeq" id="WP_190401936.1">
    <property type="nucleotide sequence ID" value="NZ_JACJQB010000002.1"/>
</dbReference>
<dbReference type="EMBL" id="JACJQB010000002">
    <property type="protein sequence ID" value="MBD2187067.1"/>
    <property type="molecule type" value="Genomic_DNA"/>
</dbReference>
<dbReference type="Gene3D" id="3.40.50.300">
    <property type="entry name" value="P-loop containing nucleotide triphosphate hydrolases"/>
    <property type="match status" value="1"/>
</dbReference>
<dbReference type="InterPro" id="IPR003593">
    <property type="entry name" value="AAA+_ATPase"/>
</dbReference>
<dbReference type="Proteomes" id="UP000642094">
    <property type="component" value="Unassembled WGS sequence"/>
</dbReference>
<evidence type="ECO:0000259" key="1">
    <source>
        <dbReference type="SMART" id="SM00382"/>
    </source>
</evidence>
<name>A0ABR7ZTI1_9CYAN</name>
<dbReference type="SUPFAM" id="SSF52540">
    <property type="entry name" value="P-loop containing nucleoside triphosphate hydrolases"/>
    <property type="match status" value="1"/>
</dbReference>
<sequence length="573" mass="64540">MDLNWVKLQGYKRLVSTTLNTSGKVVAIVGSNEAGKSSILQALQHLNPDNKRRFQANELNRGNDSQKDEDVVIKAGFLLDDNDRKAISHLFQGRKVRQFKLIKLLNGTRKWEIIPKPNRIAKQYNGDLKNLSELSQELTDPYKEIEEILTQRVPRILFFDEAQRDLKSTYELSKLASFPPPALRNLASLAKLDLVSLHATLSAGDQAKVQTLLKKANVQITNVVKDKWSQSKVKVSLSTNGSTLHVHIENEQLDCTSLEDRSDGLRQFVALINFLESEHADQRPILLIDEAETHLHYDAQADLMNMFAEQQLAAKIIYTTHSAGCLPEDLGNGVRCVLPIKGKEESKIENNFWAIDKQDKRAGFSPLLFSMGASSLAFIPIRKAVFVEGATDMLLLPTMLRQVSNKSYLGFQIAPGLSETKNSFLRQLKNEAPTVAFLVDNDKAGKKLSADLKGAEFDESQIFSLPGVEGCVLEDCIRKELYLEAVNKVLQDWNQNVPIMLLEELPDINRPKAVEDWCKDKKTNSPDKKNIAYCLLDFATGERQEFLVKEELRQSFKKLHDSIVKCLAIENPI</sequence>
<reference evidence="2 3" key="1">
    <citation type="journal article" date="2020" name="ISME J.">
        <title>Comparative genomics reveals insights into cyanobacterial evolution and habitat adaptation.</title>
        <authorList>
            <person name="Chen M.Y."/>
            <person name="Teng W.K."/>
            <person name="Zhao L."/>
            <person name="Hu C.X."/>
            <person name="Zhou Y.K."/>
            <person name="Han B.P."/>
            <person name="Song L.R."/>
            <person name="Shu W.S."/>
        </authorList>
    </citation>
    <scope>NUCLEOTIDE SEQUENCE [LARGE SCALE GENOMIC DNA]</scope>
    <source>
        <strain evidence="2 3">FACHB-723</strain>
    </source>
</reference>
<proteinExistence type="predicted"/>
<dbReference type="InterPro" id="IPR041685">
    <property type="entry name" value="AAA_GajA/Old/RecF-like"/>
</dbReference>
<dbReference type="SMART" id="SM00382">
    <property type="entry name" value="AAA"/>
    <property type="match status" value="1"/>
</dbReference>
<accession>A0ABR7ZTI1</accession>
<dbReference type="PANTHER" id="PTHR43581">
    <property type="entry name" value="ATP/GTP PHOSPHATASE"/>
    <property type="match status" value="1"/>
</dbReference>
<comment type="caution">
    <text evidence="2">The sequence shown here is derived from an EMBL/GenBank/DDBJ whole genome shotgun (WGS) entry which is preliminary data.</text>
</comment>
<keyword evidence="3" id="KW-1185">Reference proteome</keyword>
<feature type="domain" description="AAA+ ATPase" evidence="1">
    <location>
        <begin position="22"/>
        <end position="344"/>
    </location>
</feature>
<gene>
    <name evidence="2" type="ORF">H6F41_02775</name>
</gene>
<organism evidence="2 3">
    <name type="scientific">Pseudanabaena mucicola FACHB-723</name>
    <dbReference type="NCBI Taxonomy" id="2692860"/>
    <lineage>
        <taxon>Bacteria</taxon>
        <taxon>Bacillati</taxon>
        <taxon>Cyanobacteriota</taxon>
        <taxon>Cyanophyceae</taxon>
        <taxon>Pseudanabaenales</taxon>
        <taxon>Pseudanabaenaceae</taxon>
        <taxon>Pseudanabaena</taxon>
    </lineage>
</organism>
<protein>
    <submittedName>
        <fullName evidence="2">AAA family ATPase</fullName>
    </submittedName>
</protein>
<dbReference type="Pfam" id="PF13175">
    <property type="entry name" value="AAA_15"/>
    <property type="match status" value="1"/>
</dbReference>
<evidence type="ECO:0000313" key="3">
    <source>
        <dbReference type="Proteomes" id="UP000642094"/>
    </source>
</evidence>